<evidence type="ECO:0000256" key="1">
    <source>
        <dbReference type="SAM" id="MobiDB-lite"/>
    </source>
</evidence>
<reference evidence="2 3" key="1">
    <citation type="journal article" date="2019" name="Sci. Rep.">
        <title>Orb-weaving spider Araneus ventricosus genome elucidates the spidroin gene catalogue.</title>
        <authorList>
            <person name="Kono N."/>
            <person name="Nakamura H."/>
            <person name="Ohtoshi R."/>
            <person name="Moran D.A.P."/>
            <person name="Shinohara A."/>
            <person name="Yoshida Y."/>
            <person name="Fujiwara M."/>
            <person name="Mori M."/>
            <person name="Tomita M."/>
            <person name="Arakawa K."/>
        </authorList>
    </citation>
    <scope>NUCLEOTIDE SEQUENCE [LARGE SCALE GENOMIC DNA]</scope>
</reference>
<gene>
    <name evidence="2" type="ORF">AVEN_195000_1</name>
</gene>
<feature type="region of interest" description="Disordered" evidence="1">
    <location>
        <begin position="58"/>
        <end position="106"/>
    </location>
</feature>
<protein>
    <submittedName>
        <fullName evidence="2">Uncharacterized protein</fullName>
    </submittedName>
</protein>
<comment type="caution">
    <text evidence="2">The sequence shown here is derived from an EMBL/GenBank/DDBJ whole genome shotgun (WGS) entry which is preliminary data.</text>
</comment>
<evidence type="ECO:0000313" key="3">
    <source>
        <dbReference type="Proteomes" id="UP000499080"/>
    </source>
</evidence>
<evidence type="ECO:0000313" key="2">
    <source>
        <dbReference type="EMBL" id="GBM67138.1"/>
    </source>
</evidence>
<dbReference type="Proteomes" id="UP000499080">
    <property type="component" value="Unassembled WGS sequence"/>
</dbReference>
<sequence>MPTPVVDHRPDSQNIQQKLKEHRRKGIEQFQRCQATVPKTSGKQFTGLIRANKVSEDAQAVRNTPEKQLQRRRAKQFNMPEKCATPVQKMPGNSSKMPATARKCRE</sequence>
<proteinExistence type="predicted"/>
<keyword evidence="3" id="KW-1185">Reference proteome</keyword>
<accession>A0A4Y2HPD0</accession>
<organism evidence="2 3">
    <name type="scientific">Araneus ventricosus</name>
    <name type="common">Orbweaver spider</name>
    <name type="synonym">Epeira ventricosa</name>
    <dbReference type="NCBI Taxonomy" id="182803"/>
    <lineage>
        <taxon>Eukaryota</taxon>
        <taxon>Metazoa</taxon>
        <taxon>Ecdysozoa</taxon>
        <taxon>Arthropoda</taxon>
        <taxon>Chelicerata</taxon>
        <taxon>Arachnida</taxon>
        <taxon>Araneae</taxon>
        <taxon>Araneomorphae</taxon>
        <taxon>Entelegynae</taxon>
        <taxon>Araneoidea</taxon>
        <taxon>Araneidae</taxon>
        <taxon>Araneus</taxon>
    </lineage>
</organism>
<dbReference type="AlphaFoldDB" id="A0A4Y2HPD0"/>
<name>A0A4Y2HPD0_ARAVE</name>
<dbReference type="EMBL" id="BGPR01002063">
    <property type="protein sequence ID" value="GBM67138.1"/>
    <property type="molecule type" value="Genomic_DNA"/>
</dbReference>